<evidence type="ECO:0000256" key="12">
    <source>
        <dbReference type="RuleBase" id="RU004208"/>
    </source>
</evidence>
<dbReference type="AlphaFoldDB" id="A0A8J6HKG8"/>
<dbReference type="PANTHER" id="PTHR18929">
    <property type="entry name" value="PROTEIN DISULFIDE ISOMERASE"/>
    <property type="match status" value="1"/>
</dbReference>
<keyword evidence="8 11" id="KW-1015">Disulfide bond</keyword>
<dbReference type="SUPFAM" id="SSF52833">
    <property type="entry name" value="Thioredoxin-like"/>
    <property type="match status" value="4"/>
</dbReference>
<gene>
    <name evidence="16" type="ORF">GEV33_006839</name>
</gene>
<dbReference type="Gene3D" id="3.40.30.10">
    <property type="entry name" value="Glutaredoxin"/>
    <property type="match status" value="4"/>
</dbReference>
<dbReference type="Pfam" id="PF00085">
    <property type="entry name" value="Thioredoxin"/>
    <property type="match status" value="2"/>
</dbReference>
<dbReference type="GO" id="GO:0005788">
    <property type="term" value="C:endoplasmic reticulum lumen"/>
    <property type="evidence" value="ECO:0007669"/>
    <property type="project" value="UniProtKB-SubCell"/>
</dbReference>
<dbReference type="EMBL" id="JABDTM020022308">
    <property type="protein sequence ID" value="KAH0815952.1"/>
    <property type="molecule type" value="Genomic_DNA"/>
</dbReference>
<name>A0A8J6HKG8_TENMO</name>
<keyword evidence="10 11" id="KW-0676">Redox-active center</keyword>
<dbReference type="PROSITE" id="PS51352">
    <property type="entry name" value="THIOREDOXIN_2"/>
    <property type="match status" value="2"/>
</dbReference>
<organism evidence="16 17">
    <name type="scientific">Tenebrio molitor</name>
    <name type="common">Yellow mealworm beetle</name>
    <dbReference type="NCBI Taxonomy" id="7067"/>
    <lineage>
        <taxon>Eukaryota</taxon>
        <taxon>Metazoa</taxon>
        <taxon>Ecdysozoa</taxon>
        <taxon>Arthropoda</taxon>
        <taxon>Hexapoda</taxon>
        <taxon>Insecta</taxon>
        <taxon>Pterygota</taxon>
        <taxon>Neoptera</taxon>
        <taxon>Endopterygota</taxon>
        <taxon>Coleoptera</taxon>
        <taxon>Polyphaga</taxon>
        <taxon>Cucujiformia</taxon>
        <taxon>Tenebrionidae</taxon>
        <taxon>Tenebrio</taxon>
    </lineage>
</organism>
<dbReference type="GO" id="GO:0006457">
    <property type="term" value="P:protein folding"/>
    <property type="evidence" value="ECO:0007669"/>
    <property type="project" value="TreeGrafter"/>
</dbReference>
<dbReference type="PROSITE" id="PS51354">
    <property type="entry name" value="GLUTAREDOXIN_2"/>
    <property type="match status" value="1"/>
</dbReference>
<dbReference type="FunFam" id="3.40.30.10:FF:000303">
    <property type="entry name" value="Protein disulfide-isomerase"/>
    <property type="match status" value="1"/>
</dbReference>
<evidence type="ECO:0000256" key="9">
    <source>
        <dbReference type="ARBA" id="ARBA00023235"/>
    </source>
</evidence>
<evidence type="ECO:0000256" key="7">
    <source>
        <dbReference type="ARBA" id="ARBA00022824"/>
    </source>
</evidence>
<dbReference type="GO" id="GO:0003756">
    <property type="term" value="F:protein disulfide isomerase activity"/>
    <property type="evidence" value="ECO:0007669"/>
    <property type="project" value="UniProtKB-EC"/>
</dbReference>
<dbReference type="CDD" id="cd03073">
    <property type="entry name" value="PDI_b'_ERp72_ERp57"/>
    <property type="match status" value="1"/>
</dbReference>
<evidence type="ECO:0000256" key="1">
    <source>
        <dbReference type="ARBA" id="ARBA00001182"/>
    </source>
</evidence>
<evidence type="ECO:0000256" key="2">
    <source>
        <dbReference type="ARBA" id="ARBA00004319"/>
    </source>
</evidence>
<feature type="region of interest" description="Disordered" evidence="14">
    <location>
        <begin position="671"/>
        <end position="696"/>
    </location>
</feature>
<proteinExistence type="inferred from homology"/>
<dbReference type="GO" id="GO:0034976">
    <property type="term" value="P:response to endoplasmic reticulum stress"/>
    <property type="evidence" value="ECO:0007669"/>
    <property type="project" value="TreeGrafter"/>
</dbReference>
<dbReference type="PRINTS" id="PR00421">
    <property type="entry name" value="THIOREDOXIN"/>
</dbReference>
<dbReference type="PROSITE" id="PS00194">
    <property type="entry name" value="THIOREDOXIN_1"/>
    <property type="match status" value="2"/>
</dbReference>
<dbReference type="FunFam" id="3.40.30.10:FF:000045">
    <property type="entry name" value="Disulfide-isomerase A3"/>
    <property type="match status" value="1"/>
</dbReference>
<comment type="caution">
    <text evidence="16">The sequence shown here is derived from an EMBL/GenBank/DDBJ whole genome shotgun (WGS) entry which is preliminary data.</text>
</comment>
<keyword evidence="9 13" id="KW-0413">Isomerase</keyword>
<dbReference type="Proteomes" id="UP000719412">
    <property type="component" value="Unassembled WGS sequence"/>
</dbReference>
<keyword evidence="6" id="KW-0677">Repeat</keyword>
<evidence type="ECO:0000256" key="3">
    <source>
        <dbReference type="ARBA" id="ARBA00006347"/>
    </source>
</evidence>
<dbReference type="NCBIfam" id="TIGR01126">
    <property type="entry name" value="pdi_dom"/>
    <property type="match status" value="1"/>
</dbReference>
<accession>A0A8J6HKG8</accession>
<comment type="catalytic activity">
    <reaction evidence="1 13">
        <text>Catalyzes the rearrangement of -S-S- bonds in proteins.</text>
        <dbReference type="EC" id="5.3.4.1"/>
    </reaction>
</comment>
<reference evidence="16" key="1">
    <citation type="journal article" date="2020" name="J Insects Food Feed">
        <title>The yellow mealworm (Tenebrio molitor) genome: a resource for the emerging insects as food and feed industry.</title>
        <authorList>
            <person name="Eriksson T."/>
            <person name="Andere A."/>
            <person name="Kelstrup H."/>
            <person name="Emery V."/>
            <person name="Picard C."/>
        </authorList>
    </citation>
    <scope>NUCLEOTIDE SEQUENCE</scope>
    <source>
        <strain evidence="16">Stoneville</strain>
        <tissue evidence="16">Whole head</tissue>
    </source>
</reference>
<feature type="domain" description="Thioredoxin" evidence="15">
    <location>
        <begin position="541"/>
        <end position="669"/>
    </location>
</feature>
<comment type="similarity">
    <text evidence="3 12">Belongs to the protein disulfide isomerase family.</text>
</comment>
<dbReference type="FunFam" id="3.40.30.10:FF:000017">
    <property type="entry name" value="Protein disulfide-isomerase A4"/>
    <property type="match status" value="1"/>
</dbReference>
<dbReference type="NCBIfam" id="TIGR01130">
    <property type="entry name" value="ER_PDI_fam"/>
    <property type="match status" value="1"/>
</dbReference>
<evidence type="ECO:0000313" key="17">
    <source>
        <dbReference type="Proteomes" id="UP000719412"/>
    </source>
</evidence>
<evidence type="ECO:0000256" key="4">
    <source>
        <dbReference type="ARBA" id="ARBA00012723"/>
    </source>
</evidence>
<dbReference type="InterPro" id="IPR005792">
    <property type="entry name" value="Prot_disulphide_isomerase"/>
</dbReference>
<evidence type="ECO:0000313" key="16">
    <source>
        <dbReference type="EMBL" id="KAH0815952.1"/>
    </source>
</evidence>
<evidence type="ECO:0000256" key="5">
    <source>
        <dbReference type="ARBA" id="ARBA00022729"/>
    </source>
</evidence>
<dbReference type="PANTHER" id="PTHR18929:SF132">
    <property type="entry name" value="PROTEIN DISULFIDE-ISOMERASE A3"/>
    <property type="match status" value="1"/>
</dbReference>
<feature type="domain" description="Thioredoxin" evidence="15">
    <location>
        <begin position="184"/>
        <end position="328"/>
    </location>
</feature>
<keyword evidence="5" id="KW-0732">Signal</keyword>
<feature type="disulfide bond" description="Redox-active" evidence="11">
    <location>
        <begin position="248"/>
        <end position="251"/>
    </location>
</feature>
<dbReference type="InterPro" id="IPR017937">
    <property type="entry name" value="Thioredoxin_CS"/>
</dbReference>
<evidence type="ECO:0000259" key="15">
    <source>
        <dbReference type="PROSITE" id="PS51352"/>
    </source>
</evidence>
<dbReference type="InterPro" id="IPR036249">
    <property type="entry name" value="Thioredoxin-like_sf"/>
</dbReference>
<dbReference type="Pfam" id="PF13848">
    <property type="entry name" value="Thioredoxin_6"/>
    <property type="match status" value="1"/>
</dbReference>
<dbReference type="InterPro" id="IPR005788">
    <property type="entry name" value="PDI_thioredoxin-like_dom"/>
</dbReference>
<evidence type="ECO:0000256" key="10">
    <source>
        <dbReference type="ARBA" id="ARBA00023284"/>
    </source>
</evidence>
<feature type="disulfide bond" description="Redox-active" evidence="11">
    <location>
        <begin position="591"/>
        <end position="594"/>
    </location>
</feature>
<reference evidence="16" key="2">
    <citation type="submission" date="2021-08" db="EMBL/GenBank/DDBJ databases">
        <authorList>
            <person name="Eriksson T."/>
        </authorList>
    </citation>
    <scope>NUCLEOTIDE SEQUENCE</scope>
    <source>
        <strain evidence="16">Stoneville</strain>
        <tissue evidence="16">Whole head</tissue>
    </source>
</reference>
<dbReference type="EC" id="5.3.4.1" evidence="4 13"/>
<sequence length="725" mass="80955">MDVGAPFSTLNGSRVRVVLIQIVRTQMSVQLKLRQYVLSPPINSTIIQIYISGQMTQHQQYFHKEDVLRLSSQKKRENSRRTISSLSSSKYCAALHGRTVFFEPASSAVQRLRHSAEVHHKKWVNDFTAFSVVYTTGTVVPSHKSELERFGIVKMPSVRRDINEIRAGEGDGSPNRRSDDVFGLKATLTSGAFTIDSSTPTLRINLNEHSIPTYFSANDDVLELSDSDFSARIAQHETALVMFYAPWCGHCKKLKPEFGKASRDLMRTVPSVSLLKIDCTVSGKETCNKYDVDGYPTLKIFRNGKFSQNYEGSREAGGIVNYMKAQATPISKELTSVAELKAFLKAEAKVCVVGFFAKELDLKNAFLQVAEARRETVRFAHSTSKQVLEKEGIADGIVLYRPAHLRSKFENDSVIYSGSAKTKEINDFITRNYHGLVGHRSLTNKDDFHNPLLVAYYAVDYVNNPKGTNYWRNRVLKVAKHYKDKVNFAISARDEFQSELQEYGPVDDDKPFVVARNAKNQKFVLQEPFTVEVLDRFVQDLLSNKLVPYLKTQPISESKQGVVKVAVAKNFQEVVVDNGKDTLVEFYAPWCGHCKKLASIYDNLGEKMKDEAVDIVKMDATANDVPAKYDVTGFPTLYWVPKGKKDKPVRYEGGRELNDFIKYIAEHATSELKGSSPGPEGELTMLGSPAGPGGPTQRGLWPLAPAPAPSATSFTADGGYTIMVN</sequence>
<dbReference type="CDD" id="cd02995">
    <property type="entry name" value="PDI_a_PDI_a'_C"/>
    <property type="match status" value="1"/>
</dbReference>
<dbReference type="FunFam" id="3.40.30.10:FF:000077">
    <property type="entry name" value="Protein disulfide-isomerase"/>
    <property type="match status" value="1"/>
</dbReference>
<evidence type="ECO:0000256" key="11">
    <source>
        <dbReference type="PIRSR" id="PIRSR605792-51"/>
    </source>
</evidence>
<keyword evidence="17" id="KW-1185">Reference proteome</keyword>
<comment type="subcellular location">
    <subcellularLocation>
        <location evidence="2">Endoplasmic reticulum lumen</location>
    </subcellularLocation>
</comment>
<dbReference type="InterPro" id="IPR013766">
    <property type="entry name" value="Thioredoxin_domain"/>
</dbReference>
<evidence type="ECO:0000256" key="8">
    <source>
        <dbReference type="ARBA" id="ARBA00023157"/>
    </source>
</evidence>
<evidence type="ECO:0000256" key="14">
    <source>
        <dbReference type="SAM" id="MobiDB-lite"/>
    </source>
</evidence>
<evidence type="ECO:0000256" key="13">
    <source>
        <dbReference type="RuleBase" id="RU361130"/>
    </source>
</evidence>
<keyword evidence="7" id="KW-0256">Endoplasmic reticulum</keyword>
<protein>
    <recommendedName>
        <fullName evidence="4 13">Protein disulfide-isomerase</fullName>
        <ecNumber evidence="4 13">5.3.4.1</ecNumber>
    </recommendedName>
</protein>
<evidence type="ECO:0000256" key="6">
    <source>
        <dbReference type="ARBA" id="ARBA00022737"/>
    </source>
</evidence>